<evidence type="ECO:0000313" key="19">
    <source>
        <dbReference type="Proteomes" id="UP000188276"/>
    </source>
</evidence>
<proteinExistence type="inferred from homology"/>
<evidence type="ECO:0000256" key="12">
    <source>
        <dbReference type="ARBA" id="ARBA00023170"/>
    </source>
</evidence>
<dbReference type="Pfam" id="PF00593">
    <property type="entry name" value="TonB_dep_Rec_b-barrel"/>
    <property type="match status" value="1"/>
</dbReference>
<dbReference type="InterPro" id="IPR036942">
    <property type="entry name" value="Beta-barrel_TonB_sf"/>
</dbReference>
<keyword evidence="7" id="KW-0732">Signal</keyword>
<dbReference type="PANTHER" id="PTHR32552">
    <property type="entry name" value="FERRICHROME IRON RECEPTOR-RELATED"/>
    <property type="match status" value="1"/>
</dbReference>
<evidence type="ECO:0000256" key="13">
    <source>
        <dbReference type="ARBA" id="ARBA00023237"/>
    </source>
</evidence>
<reference evidence="19" key="1">
    <citation type="submission" date="2017-02" db="EMBL/GenBank/DDBJ databases">
        <authorList>
            <person name="Rodrigo-Torres L."/>
            <person name="Arahal R.D."/>
            <person name="Lucena T."/>
        </authorList>
    </citation>
    <scope>NUCLEOTIDE SEQUENCE [LARGE SCALE GENOMIC DNA]</scope>
    <source>
        <strain evidence="19">CECT 7878</strain>
    </source>
</reference>
<evidence type="ECO:0000256" key="7">
    <source>
        <dbReference type="ARBA" id="ARBA00022729"/>
    </source>
</evidence>
<dbReference type="InterPro" id="IPR039426">
    <property type="entry name" value="TonB-dep_rcpt-like"/>
</dbReference>
<comment type="subcellular location">
    <subcellularLocation>
        <location evidence="1 14">Cell outer membrane</location>
        <topology evidence="1 14">Multi-pass membrane protein</topology>
    </subcellularLocation>
</comment>
<dbReference type="AlphaFoldDB" id="A0A1R4LC98"/>
<dbReference type="InterPro" id="IPR037066">
    <property type="entry name" value="Plug_dom_sf"/>
</dbReference>
<keyword evidence="10 15" id="KW-0798">TonB box</keyword>
<dbReference type="STRING" id="1123498.VR7878_00674"/>
<keyword evidence="19" id="KW-1185">Reference proteome</keyword>
<evidence type="ECO:0000313" key="18">
    <source>
        <dbReference type="EMBL" id="SJN54200.1"/>
    </source>
</evidence>
<keyword evidence="13 14" id="KW-0998">Cell outer membrane</keyword>
<dbReference type="Gene3D" id="2.40.170.20">
    <property type="entry name" value="TonB-dependent receptor, beta-barrel domain"/>
    <property type="match status" value="1"/>
</dbReference>
<evidence type="ECO:0000256" key="6">
    <source>
        <dbReference type="ARBA" id="ARBA00022692"/>
    </source>
</evidence>
<evidence type="ECO:0000256" key="1">
    <source>
        <dbReference type="ARBA" id="ARBA00004571"/>
    </source>
</evidence>
<dbReference type="InterPro" id="IPR012910">
    <property type="entry name" value="Plug_dom"/>
</dbReference>
<dbReference type="Proteomes" id="UP000188276">
    <property type="component" value="Unassembled WGS sequence"/>
</dbReference>
<evidence type="ECO:0000256" key="15">
    <source>
        <dbReference type="RuleBase" id="RU003357"/>
    </source>
</evidence>
<gene>
    <name evidence="18" type="primary">fhuA_1</name>
    <name evidence="18" type="ORF">VR7878_00674</name>
</gene>
<dbReference type="PROSITE" id="PS52016">
    <property type="entry name" value="TONB_DEPENDENT_REC_3"/>
    <property type="match status" value="1"/>
</dbReference>
<keyword evidence="3 14" id="KW-0813">Transport</keyword>
<dbReference type="EMBL" id="FULE01000011">
    <property type="protein sequence ID" value="SJN54200.1"/>
    <property type="molecule type" value="Genomic_DNA"/>
</dbReference>
<dbReference type="GO" id="GO:0009279">
    <property type="term" value="C:cell outer membrane"/>
    <property type="evidence" value="ECO:0007669"/>
    <property type="project" value="UniProtKB-SubCell"/>
</dbReference>
<dbReference type="InterPro" id="IPR000531">
    <property type="entry name" value="Beta-barrel_TonB"/>
</dbReference>
<evidence type="ECO:0000256" key="10">
    <source>
        <dbReference type="ARBA" id="ARBA00023077"/>
    </source>
</evidence>
<evidence type="ECO:0000256" key="11">
    <source>
        <dbReference type="ARBA" id="ARBA00023136"/>
    </source>
</evidence>
<dbReference type="Pfam" id="PF07715">
    <property type="entry name" value="Plug"/>
    <property type="match status" value="1"/>
</dbReference>
<dbReference type="Gene3D" id="2.170.130.10">
    <property type="entry name" value="TonB-dependent receptor, plug domain"/>
    <property type="match status" value="1"/>
</dbReference>
<dbReference type="GO" id="GO:0038023">
    <property type="term" value="F:signaling receptor activity"/>
    <property type="evidence" value="ECO:0007669"/>
    <property type="project" value="InterPro"/>
</dbReference>
<keyword evidence="6 14" id="KW-0812">Transmembrane</keyword>
<evidence type="ECO:0000259" key="16">
    <source>
        <dbReference type="Pfam" id="PF00593"/>
    </source>
</evidence>
<keyword evidence="4 14" id="KW-1134">Transmembrane beta strand</keyword>
<dbReference type="GO" id="GO:0015891">
    <property type="term" value="P:siderophore transport"/>
    <property type="evidence" value="ECO:0007669"/>
    <property type="project" value="InterPro"/>
</dbReference>
<dbReference type="SUPFAM" id="SSF56935">
    <property type="entry name" value="Porins"/>
    <property type="match status" value="1"/>
</dbReference>
<keyword evidence="5" id="KW-0410">Iron transport</keyword>
<keyword evidence="9" id="KW-0406">Ion transport</keyword>
<evidence type="ECO:0000256" key="14">
    <source>
        <dbReference type="PROSITE-ProRule" id="PRU01360"/>
    </source>
</evidence>
<evidence type="ECO:0000256" key="2">
    <source>
        <dbReference type="ARBA" id="ARBA00009810"/>
    </source>
</evidence>
<keyword evidence="12 18" id="KW-0675">Receptor</keyword>
<accession>A0A1R4LC98</accession>
<feature type="domain" description="TonB-dependent receptor plug" evidence="17">
    <location>
        <begin position="86"/>
        <end position="182"/>
    </location>
</feature>
<evidence type="ECO:0000259" key="17">
    <source>
        <dbReference type="Pfam" id="PF07715"/>
    </source>
</evidence>
<evidence type="ECO:0000256" key="5">
    <source>
        <dbReference type="ARBA" id="ARBA00022496"/>
    </source>
</evidence>
<dbReference type="CDD" id="cd01347">
    <property type="entry name" value="ligand_gated_channel"/>
    <property type="match status" value="1"/>
</dbReference>
<dbReference type="PANTHER" id="PTHR32552:SF68">
    <property type="entry name" value="FERRICHROME OUTER MEMBRANE TRANSPORTER_PHAGE RECEPTOR"/>
    <property type="match status" value="1"/>
</dbReference>
<dbReference type="NCBIfam" id="TIGR01783">
    <property type="entry name" value="TonB-siderophor"/>
    <property type="match status" value="1"/>
</dbReference>
<evidence type="ECO:0000256" key="9">
    <source>
        <dbReference type="ARBA" id="ARBA00023065"/>
    </source>
</evidence>
<comment type="similarity">
    <text evidence="2 14 15">Belongs to the TonB-dependent receptor family.</text>
</comment>
<evidence type="ECO:0000256" key="8">
    <source>
        <dbReference type="ARBA" id="ARBA00023004"/>
    </source>
</evidence>
<keyword evidence="11 14" id="KW-0472">Membrane</keyword>
<protein>
    <submittedName>
        <fullName evidence="18">Ferrichrome-iron receptor</fullName>
    </submittedName>
</protein>
<keyword evidence="8" id="KW-0408">Iron</keyword>
<organism evidence="18 19">
    <name type="scientific">Vibrio ruber (strain DSM 16370 / JCM 11486 / BCRC 17186 / CECT 7878 / LMG 23124 / VR1)</name>
    <dbReference type="NCBI Taxonomy" id="1123498"/>
    <lineage>
        <taxon>Bacteria</taxon>
        <taxon>Pseudomonadati</taxon>
        <taxon>Pseudomonadota</taxon>
        <taxon>Gammaproteobacteria</taxon>
        <taxon>Vibrionales</taxon>
        <taxon>Vibrionaceae</taxon>
        <taxon>Vibrio</taxon>
    </lineage>
</organism>
<name>A0A1R4LC98_VIBR1</name>
<feature type="domain" description="TonB-dependent receptor-like beta-barrel" evidence="16">
    <location>
        <begin position="258"/>
        <end position="737"/>
    </location>
</feature>
<evidence type="ECO:0000256" key="4">
    <source>
        <dbReference type="ARBA" id="ARBA00022452"/>
    </source>
</evidence>
<sequence length="770" mass="85980">MSGYLELLSSEKAVINMNKIPLAQIIRALLHPRNVLVLGFTASPVFAATNETDQDNADVIVVTGSSIKQTLTSNIAQSTMRTEADLTEIPRSAVVLNRDLLEQQNAVDMSDVLSNISNVSKDNDYGGTRDEFTIRGFKASVYEDGTRIYGLASDKAVLEDIEYVEVVKGPESILYGNMNPGGLINLIGKKPEAEQSSQVSLNLDEHGKRRVSFDSTGAVNEDGSLLYRLVGVADDSEGWRDDSDSRQTYIAPSLTWIASEDTRLTFSYKYNKEKVPFDRGTLAVLNSSNGDWRFLDIGSKRLGAGFSSQERTTQKWGLDIEHYMNDMWTTRLKLRHQKRDYDGTRVHFYASSAASRGKTAGVTIYGQDQNKNVFDGTINRYIGGENTSSRTDVISWENQLTFDIGQTYHQITTGVDATRYKEDKTTSVSASWSGLNTSTTVYSGRFLGTADPNSGAYDYNSDHFTNVSNPNDMFKIQDESQTLTEYGIYLNDLIEYGDWHFVAGLRADRYSRKHMQSTLPSFKGSETKTPYETNVSGQLGALYQFTDNVSGFSNIATSYMPNDKYDSVANHWVDSQKGTQYEIGTKLALLDKNLNLTFSTYRIDLDNVAYKGDVTGSYDVYKQRSRGFEIDGDYTITDQLTAIFSYGYTDVEFVNAPDTTAKPVNVPDHNASAWLFYDINEQWGAGTGVVYVGERAGNRRQGYDYTLDAYTLVNMTAWYQPAFADKNLRVQLSVANLFDKDYYASSSDSSQNAVYLGSPRTVSLKANYKF</sequence>
<dbReference type="GO" id="GO:0015344">
    <property type="term" value="F:siderophore uptake transmembrane transporter activity"/>
    <property type="evidence" value="ECO:0007669"/>
    <property type="project" value="TreeGrafter"/>
</dbReference>
<dbReference type="InterPro" id="IPR010105">
    <property type="entry name" value="TonB_sidphr_rcpt"/>
</dbReference>
<evidence type="ECO:0000256" key="3">
    <source>
        <dbReference type="ARBA" id="ARBA00022448"/>
    </source>
</evidence>